<comment type="subcellular location">
    <subcellularLocation>
        <location evidence="1">Membrane</location>
        <topology evidence="1">Multi-pass membrane protein</topology>
    </subcellularLocation>
</comment>
<feature type="signal peptide" evidence="6">
    <location>
        <begin position="1"/>
        <end position="17"/>
    </location>
</feature>
<reference evidence="7" key="1">
    <citation type="submission" date="2016-12" db="EMBL/GenBank/DDBJ databases">
        <title>The genomes of Aspergillus section Nigri reveals drivers in fungal speciation.</title>
        <authorList>
            <consortium name="DOE Joint Genome Institute"/>
            <person name="Vesth T.C."/>
            <person name="Nybo J."/>
            <person name="Theobald S."/>
            <person name="Brandl J."/>
            <person name="Frisvad J.C."/>
            <person name="Nielsen K.F."/>
            <person name="Lyhne E.K."/>
            <person name="Kogle M.E."/>
            <person name="Kuo A."/>
            <person name="Riley R."/>
            <person name="Clum A."/>
            <person name="Nolan M."/>
            <person name="Lipzen A."/>
            <person name="Salamov A."/>
            <person name="Henrissat B."/>
            <person name="Wiebenga A."/>
            <person name="De Vries R.P."/>
            <person name="Grigoriev I.V."/>
            <person name="Mortensen U.H."/>
            <person name="Andersen M.R."/>
            <person name="Baker S.E."/>
        </authorList>
    </citation>
    <scope>NUCLEOTIDE SEQUENCE [LARGE SCALE GENOMIC DNA]</scope>
    <source>
        <strain evidence="7">CBS 115656</strain>
    </source>
</reference>
<feature type="transmembrane region" description="Helical" evidence="5">
    <location>
        <begin position="49"/>
        <end position="68"/>
    </location>
</feature>
<proteinExistence type="predicted"/>
<evidence type="ECO:0000313" key="8">
    <source>
        <dbReference type="Proteomes" id="UP000247647"/>
    </source>
</evidence>
<dbReference type="RefSeq" id="XP_025485246.1">
    <property type="nucleotide sequence ID" value="XM_025622155.1"/>
</dbReference>
<evidence type="ECO:0000313" key="7">
    <source>
        <dbReference type="EMBL" id="PYH39768.1"/>
    </source>
</evidence>
<accession>A0A318ZHQ7</accession>
<protein>
    <submittedName>
        <fullName evidence="7">Uncharacterized protein</fullName>
    </submittedName>
</protein>
<evidence type="ECO:0000256" key="4">
    <source>
        <dbReference type="ARBA" id="ARBA00023136"/>
    </source>
</evidence>
<keyword evidence="6" id="KW-0732">Signal</keyword>
<feature type="chain" id="PRO_5016440387" evidence="6">
    <location>
        <begin position="18"/>
        <end position="98"/>
    </location>
</feature>
<dbReference type="GO" id="GO:0016020">
    <property type="term" value="C:membrane"/>
    <property type="evidence" value="ECO:0007669"/>
    <property type="project" value="UniProtKB-SubCell"/>
</dbReference>
<evidence type="ECO:0000256" key="3">
    <source>
        <dbReference type="ARBA" id="ARBA00022989"/>
    </source>
</evidence>
<evidence type="ECO:0000256" key="1">
    <source>
        <dbReference type="ARBA" id="ARBA00004141"/>
    </source>
</evidence>
<keyword evidence="4 5" id="KW-0472">Membrane</keyword>
<dbReference type="SUPFAM" id="SSF144083">
    <property type="entry name" value="Magnesium transport protein CorA, transmembrane region"/>
    <property type="match status" value="1"/>
</dbReference>
<dbReference type="OrthoDB" id="194358at2759"/>
<dbReference type="GeneID" id="37124611"/>
<evidence type="ECO:0000256" key="5">
    <source>
        <dbReference type="SAM" id="Phobius"/>
    </source>
</evidence>
<evidence type="ECO:0000256" key="6">
    <source>
        <dbReference type="SAM" id="SignalP"/>
    </source>
</evidence>
<dbReference type="AlphaFoldDB" id="A0A318ZHQ7"/>
<dbReference type="EMBL" id="KZ821445">
    <property type="protein sequence ID" value="PYH39768.1"/>
    <property type="molecule type" value="Genomic_DNA"/>
</dbReference>
<dbReference type="Proteomes" id="UP000247647">
    <property type="component" value="Unassembled WGS sequence"/>
</dbReference>
<evidence type="ECO:0000256" key="2">
    <source>
        <dbReference type="ARBA" id="ARBA00022692"/>
    </source>
</evidence>
<keyword evidence="3 5" id="KW-1133">Transmembrane helix</keyword>
<dbReference type="InterPro" id="IPR045863">
    <property type="entry name" value="CorA_TM1_TM2"/>
</dbReference>
<name>A0A318ZHQ7_ASPNB</name>
<sequence>MKRLSWITFIFLPLTFASVSIPPSIDKSILTEQSLFGMNVDILSDNPSWRWYPLIGGVLLLLTVAVWLSSKFTNIERWVEDKAEQLINGRQKKETLVW</sequence>
<organism evidence="7 8">
    <name type="scientific">Aspergillus neoniger (strain CBS 115656)</name>
    <dbReference type="NCBI Taxonomy" id="1448310"/>
    <lineage>
        <taxon>Eukaryota</taxon>
        <taxon>Fungi</taxon>
        <taxon>Dikarya</taxon>
        <taxon>Ascomycota</taxon>
        <taxon>Pezizomycotina</taxon>
        <taxon>Eurotiomycetes</taxon>
        <taxon>Eurotiomycetidae</taxon>
        <taxon>Eurotiales</taxon>
        <taxon>Aspergillaceae</taxon>
        <taxon>Aspergillus</taxon>
        <taxon>Aspergillus subgen. Circumdati</taxon>
    </lineage>
</organism>
<gene>
    <name evidence="7" type="ORF">BO87DRAFT_371909</name>
</gene>
<keyword evidence="8" id="KW-1185">Reference proteome</keyword>
<keyword evidence="2 5" id="KW-0812">Transmembrane</keyword>